<sequence>MNAVEEIQDLLTCSRQIKNNTDWGHLTVGVSNGSGEYSVAGSSNGLLRLICHVGNQNECKATLDMASNFGDLSKFVNMDHEELLKGVTTPTYFQTITCFTKAFTAFAIGIHRPLTYSYKYQGRCADSFGSSSSQCNIRPDA</sequence>
<reference evidence="1" key="1">
    <citation type="journal article" date="2021" name="Mol. Plant Microbe Interact.">
        <title>Complete Genome Sequence of the Plant-Pathogenic Fungus Colletotrichum lupini.</title>
        <authorList>
            <person name="Baroncelli R."/>
            <person name="Pensec F."/>
            <person name="Da Lio D."/>
            <person name="Boufleur T."/>
            <person name="Vicente I."/>
            <person name="Sarrocco S."/>
            <person name="Picot A."/>
            <person name="Baraldi E."/>
            <person name="Sukno S."/>
            <person name="Thon M."/>
            <person name="Le Floch G."/>
        </authorList>
    </citation>
    <scope>NUCLEOTIDE SEQUENCE</scope>
    <source>
        <strain evidence="1">IMI 504893</strain>
    </source>
</reference>
<evidence type="ECO:0000313" key="1">
    <source>
        <dbReference type="EMBL" id="UQC84298.1"/>
    </source>
</evidence>
<evidence type="ECO:0000313" key="2">
    <source>
        <dbReference type="Proteomes" id="UP000830671"/>
    </source>
</evidence>
<dbReference type="AlphaFoldDB" id="A0A9Q8SVM9"/>
<organism evidence="1 2">
    <name type="scientific">Colletotrichum lupini</name>
    <dbReference type="NCBI Taxonomy" id="145971"/>
    <lineage>
        <taxon>Eukaryota</taxon>
        <taxon>Fungi</taxon>
        <taxon>Dikarya</taxon>
        <taxon>Ascomycota</taxon>
        <taxon>Pezizomycotina</taxon>
        <taxon>Sordariomycetes</taxon>
        <taxon>Hypocreomycetidae</taxon>
        <taxon>Glomerellales</taxon>
        <taxon>Glomerellaceae</taxon>
        <taxon>Colletotrichum</taxon>
        <taxon>Colletotrichum acutatum species complex</taxon>
    </lineage>
</organism>
<keyword evidence="2" id="KW-1185">Reference proteome</keyword>
<accession>A0A9Q8SVM9</accession>
<dbReference type="Proteomes" id="UP000830671">
    <property type="component" value="Chromosome 5"/>
</dbReference>
<name>A0A9Q8SVM9_9PEZI</name>
<proteinExistence type="predicted"/>
<protein>
    <submittedName>
        <fullName evidence="1">Uncharacterized protein</fullName>
    </submittedName>
</protein>
<dbReference type="GeneID" id="73343782"/>
<dbReference type="KEGG" id="clup:CLUP02_09794"/>
<dbReference type="RefSeq" id="XP_049145916.1">
    <property type="nucleotide sequence ID" value="XM_049288772.1"/>
</dbReference>
<gene>
    <name evidence="1" type="ORF">CLUP02_09794</name>
</gene>
<dbReference type="EMBL" id="CP019477">
    <property type="protein sequence ID" value="UQC84298.1"/>
    <property type="molecule type" value="Genomic_DNA"/>
</dbReference>